<dbReference type="Proteomes" id="UP001347796">
    <property type="component" value="Unassembled WGS sequence"/>
</dbReference>
<name>A0AAN8PYF8_PATCE</name>
<reference evidence="2 3" key="1">
    <citation type="submission" date="2024-01" db="EMBL/GenBank/DDBJ databases">
        <title>The genome of the rayed Mediterranean limpet Patella caerulea (Linnaeus, 1758).</title>
        <authorList>
            <person name="Anh-Thu Weber A."/>
            <person name="Halstead-Nussloch G."/>
        </authorList>
    </citation>
    <scope>NUCLEOTIDE SEQUENCE [LARGE SCALE GENOMIC DNA]</scope>
    <source>
        <strain evidence="2">AATW-2023a</strain>
        <tissue evidence="2">Whole specimen</tissue>
    </source>
</reference>
<keyword evidence="1" id="KW-0175">Coiled coil</keyword>
<proteinExistence type="predicted"/>
<comment type="caution">
    <text evidence="2">The sequence shown here is derived from an EMBL/GenBank/DDBJ whole genome shotgun (WGS) entry which is preliminary data.</text>
</comment>
<accession>A0AAN8PYF8</accession>
<evidence type="ECO:0000256" key="1">
    <source>
        <dbReference type="SAM" id="Coils"/>
    </source>
</evidence>
<dbReference type="AlphaFoldDB" id="A0AAN8PYF8"/>
<gene>
    <name evidence="2" type="ORF">SNE40_001922</name>
</gene>
<feature type="coiled-coil region" evidence="1">
    <location>
        <begin position="6"/>
        <end position="33"/>
    </location>
</feature>
<sequence length="122" mass="13950">MNGRRIIVLENEIKTLELQKNELLIENAALKATSANSQEREKYQEHLAKKYTDTLQDKEQIICILQEQLGQQAIGRHVNIDRTDGKRLVQNINLTILPTDDDNHKHVMETGEGMLLVTFVGD</sequence>
<protein>
    <submittedName>
        <fullName evidence="2">Uncharacterized protein</fullName>
    </submittedName>
</protein>
<keyword evidence="3" id="KW-1185">Reference proteome</keyword>
<evidence type="ECO:0000313" key="3">
    <source>
        <dbReference type="Proteomes" id="UP001347796"/>
    </source>
</evidence>
<evidence type="ECO:0000313" key="2">
    <source>
        <dbReference type="EMBL" id="KAK6189963.1"/>
    </source>
</evidence>
<organism evidence="2 3">
    <name type="scientific">Patella caerulea</name>
    <name type="common">Rayed Mediterranean limpet</name>
    <dbReference type="NCBI Taxonomy" id="87958"/>
    <lineage>
        <taxon>Eukaryota</taxon>
        <taxon>Metazoa</taxon>
        <taxon>Spiralia</taxon>
        <taxon>Lophotrochozoa</taxon>
        <taxon>Mollusca</taxon>
        <taxon>Gastropoda</taxon>
        <taxon>Patellogastropoda</taxon>
        <taxon>Patelloidea</taxon>
        <taxon>Patellidae</taxon>
        <taxon>Patella</taxon>
    </lineage>
</organism>
<dbReference type="EMBL" id="JAZGQO010000002">
    <property type="protein sequence ID" value="KAK6189963.1"/>
    <property type="molecule type" value="Genomic_DNA"/>
</dbReference>